<feature type="region of interest" description="Disordered" evidence="1">
    <location>
        <begin position="106"/>
        <end position="129"/>
    </location>
</feature>
<keyword evidence="5" id="KW-1185">Reference proteome</keyword>
<evidence type="ECO:0000259" key="3">
    <source>
        <dbReference type="Pfam" id="PF13717"/>
    </source>
</evidence>
<evidence type="ECO:0000313" key="5">
    <source>
        <dbReference type="Proteomes" id="UP001500604"/>
    </source>
</evidence>
<feature type="compositionally biased region" description="Basic and acidic residues" evidence="1">
    <location>
        <begin position="170"/>
        <end position="182"/>
    </location>
</feature>
<reference evidence="5" key="1">
    <citation type="journal article" date="2019" name="Int. J. Syst. Evol. Microbiol.">
        <title>The Global Catalogue of Microorganisms (GCM) 10K type strain sequencing project: providing services to taxonomists for standard genome sequencing and annotation.</title>
        <authorList>
            <consortium name="The Broad Institute Genomics Platform"/>
            <consortium name="The Broad Institute Genome Sequencing Center for Infectious Disease"/>
            <person name="Wu L."/>
            <person name="Ma J."/>
        </authorList>
    </citation>
    <scope>NUCLEOTIDE SEQUENCE [LARGE SCALE GENOMIC DNA]</scope>
    <source>
        <strain evidence="5">JCM 17805</strain>
    </source>
</reference>
<feature type="region of interest" description="Disordered" evidence="1">
    <location>
        <begin position="147"/>
        <end position="184"/>
    </location>
</feature>
<evidence type="ECO:0000256" key="2">
    <source>
        <dbReference type="SAM" id="Phobius"/>
    </source>
</evidence>
<gene>
    <name evidence="4" type="ORF">GCM10023116_06990</name>
</gene>
<organism evidence="4 5">
    <name type="scientific">Kistimonas scapharcae</name>
    <dbReference type="NCBI Taxonomy" id="1036133"/>
    <lineage>
        <taxon>Bacteria</taxon>
        <taxon>Pseudomonadati</taxon>
        <taxon>Pseudomonadota</taxon>
        <taxon>Gammaproteobacteria</taxon>
        <taxon>Oceanospirillales</taxon>
        <taxon>Endozoicomonadaceae</taxon>
        <taxon>Kistimonas</taxon>
    </lineage>
</organism>
<evidence type="ECO:0000256" key="1">
    <source>
        <dbReference type="SAM" id="MobiDB-lite"/>
    </source>
</evidence>
<dbReference type="Pfam" id="PF13717">
    <property type="entry name" value="Zn_ribbon_4"/>
    <property type="match status" value="1"/>
</dbReference>
<sequence length="358" mass="39989">MQAARNTWVTRCPNCQTAFRVSLKHLQAARGSVRCGSCLQVFKAPDNLASGELPDDILQSLTTKTPVKPEATTRQPDPAPEYYDDELIHDHASDQDELELNEEFMNLSPDDTGSSGNDIDHHDEDEQPDESWARNILSELEKEAGLLKEAPSEPSQTSDNSQETSEPEEQSQHEKPTEKLQSLEDTPVALHYGERRQWKHLFLWGSLTFVAIVTLAGQLLFFNFDTLARQDNWRPFFATTCNILNCELPGKSDVSQIQTSHLVVRSTSDYENALSVDAIISNRASFSQPFPLIELSFTNDQGKVIASRQFAPDEYLAGELAGSTLIPPGQPIHLSLQIVDPGQEATNYQLFFYPDPSP</sequence>
<keyword evidence="2" id="KW-0472">Membrane</keyword>
<feature type="domain" description="Zinc finger/thioredoxin putative" evidence="3">
    <location>
        <begin position="10"/>
        <end position="43"/>
    </location>
</feature>
<feature type="transmembrane region" description="Helical" evidence="2">
    <location>
        <begin position="201"/>
        <end position="222"/>
    </location>
</feature>
<dbReference type="NCBIfam" id="TIGR02098">
    <property type="entry name" value="MJ0042_CXXC"/>
    <property type="match status" value="1"/>
</dbReference>
<comment type="caution">
    <text evidence="4">The sequence shown here is derived from an EMBL/GenBank/DDBJ whole genome shotgun (WGS) entry which is preliminary data.</text>
</comment>
<dbReference type="Proteomes" id="UP001500604">
    <property type="component" value="Unassembled WGS sequence"/>
</dbReference>
<dbReference type="InterPro" id="IPR011723">
    <property type="entry name" value="Znf/thioredoxin_put"/>
</dbReference>
<accession>A0ABP8UZ91</accession>
<protein>
    <recommendedName>
        <fullName evidence="3">Zinc finger/thioredoxin putative domain-containing protein</fullName>
    </recommendedName>
</protein>
<feature type="region of interest" description="Disordered" evidence="1">
    <location>
        <begin position="61"/>
        <end position="83"/>
    </location>
</feature>
<evidence type="ECO:0000313" key="4">
    <source>
        <dbReference type="EMBL" id="GAA4648430.1"/>
    </source>
</evidence>
<dbReference type="InterPro" id="IPR021834">
    <property type="entry name" value="DUF3426"/>
</dbReference>
<name>A0ABP8UZ91_9GAMM</name>
<dbReference type="Pfam" id="PF11906">
    <property type="entry name" value="DUF3426"/>
    <property type="match status" value="1"/>
</dbReference>
<keyword evidence="2" id="KW-1133">Transmembrane helix</keyword>
<keyword evidence="2" id="KW-0812">Transmembrane</keyword>
<proteinExistence type="predicted"/>
<dbReference type="EMBL" id="BAABFL010000074">
    <property type="protein sequence ID" value="GAA4648430.1"/>
    <property type="molecule type" value="Genomic_DNA"/>
</dbReference>